<accession>A0A6P8R6W0</accession>
<dbReference type="PROSITE" id="PS50004">
    <property type="entry name" value="C2"/>
    <property type="match status" value="4"/>
</dbReference>
<gene>
    <name evidence="4" type="primary">C2CD3</name>
</gene>
<dbReference type="CDD" id="cd00030">
    <property type="entry name" value="C2"/>
    <property type="match status" value="1"/>
</dbReference>
<evidence type="ECO:0000313" key="4">
    <source>
        <dbReference type="RefSeq" id="XP_033803765.1"/>
    </source>
</evidence>
<dbReference type="Pfam" id="PF25339">
    <property type="entry name" value="C2_C2CD3_N"/>
    <property type="match status" value="1"/>
</dbReference>
<feature type="region of interest" description="Disordered" evidence="1">
    <location>
        <begin position="459"/>
        <end position="509"/>
    </location>
</feature>
<dbReference type="InterPro" id="IPR057537">
    <property type="entry name" value="C2_C2CD3_N"/>
</dbReference>
<dbReference type="GO" id="GO:0034451">
    <property type="term" value="C:centriolar satellite"/>
    <property type="evidence" value="ECO:0007669"/>
    <property type="project" value="TreeGrafter"/>
</dbReference>
<feature type="compositionally biased region" description="Low complexity" evidence="1">
    <location>
        <begin position="2073"/>
        <end position="2082"/>
    </location>
</feature>
<feature type="region of interest" description="Disordered" evidence="1">
    <location>
        <begin position="1"/>
        <end position="22"/>
    </location>
</feature>
<dbReference type="FunCoup" id="A0A6P8R6W0">
    <property type="interactions" value="1630"/>
</dbReference>
<feature type="compositionally biased region" description="Basic and acidic residues" evidence="1">
    <location>
        <begin position="1580"/>
        <end position="1593"/>
    </location>
</feature>
<dbReference type="InterPro" id="IPR035892">
    <property type="entry name" value="C2_domain_sf"/>
</dbReference>
<proteinExistence type="predicted"/>
<dbReference type="SUPFAM" id="SSF49562">
    <property type="entry name" value="C2 domain (Calcium/lipid-binding domain, CaLB)"/>
    <property type="match status" value="3"/>
</dbReference>
<dbReference type="GeneID" id="117362085"/>
<feature type="domain" description="C2" evidence="2">
    <location>
        <begin position="1606"/>
        <end position="1735"/>
    </location>
</feature>
<feature type="domain" description="C2" evidence="2">
    <location>
        <begin position="977"/>
        <end position="1141"/>
    </location>
</feature>
<dbReference type="GO" id="GO:0071539">
    <property type="term" value="P:protein localization to centrosome"/>
    <property type="evidence" value="ECO:0007669"/>
    <property type="project" value="TreeGrafter"/>
</dbReference>
<feature type="compositionally biased region" description="Basic and acidic residues" evidence="1">
    <location>
        <begin position="2378"/>
        <end position="2392"/>
    </location>
</feature>
<dbReference type="Gene3D" id="2.60.40.150">
    <property type="entry name" value="C2 domain"/>
    <property type="match status" value="2"/>
</dbReference>
<feature type="region of interest" description="Disordered" evidence="1">
    <location>
        <begin position="243"/>
        <end position="281"/>
    </location>
</feature>
<dbReference type="InterPro" id="IPR000008">
    <property type="entry name" value="C2_dom"/>
</dbReference>
<dbReference type="CDD" id="cd08683">
    <property type="entry name" value="C2_C2cd3"/>
    <property type="match status" value="1"/>
</dbReference>
<feature type="compositionally biased region" description="Basic residues" evidence="1">
    <location>
        <begin position="1"/>
        <end position="14"/>
    </location>
</feature>
<feature type="compositionally biased region" description="Polar residues" evidence="1">
    <location>
        <begin position="2394"/>
        <end position="2404"/>
    </location>
</feature>
<evidence type="ECO:0000259" key="2">
    <source>
        <dbReference type="PROSITE" id="PS50004"/>
    </source>
</evidence>
<feature type="domain" description="C2" evidence="2">
    <location>
        <begin position="1163"/>
        <end position="1331"/>
    </location>
</feature>
<feature type="region of interest" description="Disordered" evidence="1">
    <location>
        <begin position="2059"/>
        <end position="2087"/>
    </location>
</feature>
<feature type="compositionally biased region" description="Basic and acidic residues" evidence="1">
    <location>
        <begin position="481"/>
        <end position="494"/>
    </location>
</feature>
<dbReference type="InParanoid" id="A0A6P8R6W0"/>
<feature type="region of interest" description="Disordered" evidence="1">
    <location>
        <begin position="2366"/>
        <end position="2409"/>
    </location>
</feature>
<dbReference type="Proteomes" id="UP000515159">
    <property type="component" value="Chromosome 6"/>
</dbReference>
<reference evidence="4" key="1">
    <citation type="submission" date="2025-08" db="UniProtKB">
        <authorList>
            <consortium name="RefSeq"/>
        </authorList>
    </citation>
    <scope>IDENTIFICATION</scope>
</reference>
<dbReference type="SMART" id="SM00239">
    <property type="entry name" value="C2"/>
    <property type="match status" value="5"/>
</dbReference>
<feature type="region of interest" description="Disordered" evidence="1">
    <location>
        <begin position="1986"/>
        <end position="2024"/>
    </location>
</feature>
<feature type="region of interest" description="Disordered" evidence="1">
    <location>
        <begin position="2222"/>
        <end position="2245"/>
    </location>
</feature>
<feature type="region of interest" description="Disordered" evidence="1">
    <location>
        <begin position="1573"/>
        <end position="1619"/>
    </location>
</feature>
<dbReference type="CTD" id="26005"/>
<feature type="compositionally biased region" description="Polar residues" evidence="1">
    <location>
        <begin position="2222"/>
        <end position="2231"/>
    </location>
</feature>
<feature type="compositionally biased region" description="Polar residues" evidence="1">
    <location>
        <begin position="496"/>
        <end position="509"/>
    </location>
</feature>
<feature type="compositionally biased region" description="Polar residues" evidence="1">
    <location>
        <begin position="2366"/>
        <end position="2376"/>
    </location>
</feature>
<dbReference type="Pfam" id="PF00168">
    <property type="entry name" value="C2"/>
    <property type="match status" value="3"/>
</dbReference>
<keyword evidence="3" id="KW-1185">Reference proteome</keyword>
<dbReference type="GO" id="GO:0005814">
    <property type="term" value="C:centriole"/>
    <property type="evidence" value="ECO:0007669"/>
    <property type="project" value="TreeGrafter"/>
</dbReference>
<evidence type="ECO:0000256" key="1">
    <source>
        <dbReference type="SAM" id="MobiDB-lite"/>
    </source>
</evidence>
<evidence type="ECO:0000313" key="3">
    <source>
        <dbReference type="Proteomes" id="UP000515159"/>
    </source>
</evidence>
<dbReference type="GO" id="GO:0060271">
    <property type="term" value="P:cilium assembly"/>
    <property type="evidence" value="ECO:0007669"/>
    <property type="project" value="TreeGrafter"/>
</dbReference>
<feature type="compositionally biased region" description="Polar residues" evidence="1">
    <location>
        <begin position="1993"/>
        <end position="2005"/>
    </location>
</feature>
<feature type="region of interest" description="Disordered" evidence="1">
    <location>
        <begin position="1847"/>
        <end position="1871"/>
    </location>
</feature>
<feature type="compositionally biased region" description="Polar residues" evidence="1">
    <location>
        <begin position="469"/>
        <end position="480"/>
    </location>
</feature>
<feature type="compositionally biased region" description="Basic and acidic residues" evidence="1">
    <location>
        <begin position="258"/>
        <end position="273"/>
    </location>
</feature>
<protein>
    <submittedName>
        <fullName evidence="4">C2 domain-containing protein 3 isoform X1</fullName>
    </submittedName>
</protein>
<dbReference type="KEGG" id="gsh:117362085"/>
<dbReference type="PANTHER" id="PTHR21254">
    <property type="entry name" value="C2 DOMAIN-CONTAINING PROTEIN 3"/>
    <property type="match status" value="1"/>
</dbReference>
<dbReference type="RefSeq" id="XP_033803765.1">
    <property type="nucleotide sequence ID" value="XM_033947874.1"/>
</dbReference>
<feature type="region of interest" description="Disordered" evidence="1">
    <location>
        <begin position="2458"/>
        <end position="2492"/>
    </location>
</feature>
<dbReference type="GO" id="GO:0061511">
    <property type="term" value="P:centriole elongation"/>
    <property type="evidence" value="ECO:0007669"/>
    <property type="project" value="TreeGrafter"/>
</dbReference>
<feature type="compositionally biased region" description="Basic and acidic residues" evidence="1">
    <location>
        <begin position="1853"/>
        <end position="1863"/>
    </location>
</feature>
<name>A0A6P8R6W0_GEOSA</name>
<dbReference type="InterPro" id="IPR037775">
    <property type="entry name" value="C2_C2CD3"/>
</dbReference>
<sequence>MKPRKGPAGGRRKKGVSDVTSSTNLPPLVEGQLRCFLKLTVSKILWTIPKPPASTIIRVRWWGETSDGTIFRPRDNTQMEQKAIKTTTRYAIRCGPMQFTAYLTDMDMLVLEVMTKLDHLPIGKVQVHGLPQLSPIHPIAGFFTIVSPTSEKLGELKVSLTLEPLSDTYENSSSLLSTDISLDTAFPTQALQKLVGTVSGKESVSSSRTATPRGKDHLYFQENSETIKDYFMGPVSQSEVLKCQEESHPMKQISFSHSSEKEPQSKAAGDNHNDAPPMPVNSPVTKDLLSALLDQGNKLRNAMVVSSVKANLDATAGEMNPLMKKEIYTTAKSQVNPPSSKGLFQDLLDNSIVSPIKNPLRFALEDPDQNLDTLSESRAIQLLLGSDPFPLHNWNGTESPPDSLSIGSDICDNSELNNPHYDQSLLEKLFYSAPKSNSSLSDFLSDGEDDEVQVNRETMKKSVLRNGSGDLSISQKVSDSQAHDLKEMDAEKNTSNRRPSSGDTLESTEETQVMNLTLDRLALLGRVHLARVIIESLKIPSDNIQIVQAKRTSKGKPPRPTSSVKRTFFVEYHFPVASSKNTAGQISLATEITRVASSKISNGVVNFQQRFVFPVQFSGIMIEQWWNSDLTFRIFLRKGAQRKPEPIGTAALSLRNVIQSELLALRSDLPVQLVEGTNEKTQIGPLKVSLELSCNSKDFTSVSTRSSYTAEQSTYAVSSPRVKVLEPDRDLTQAEPPPLVKVISHDSPMKSNEKDQKAIDVPCSSMVQQPASGQSFESSSLMRHAGGSAEESDSMLLHLILLVPDGKDFVAWEKETCSPCNLYLNCKLFSTQEATRSPVIWGTPQPSFNFSQVAPVSLTRMLLERMKNNMMIIEVWNKVMSPGKDRLLGLVKLPLHQLYMSFSDPKISRLLLQAQYPVVAVDSYMPVMDVFTGHRNGSLRVLLAMGSSDQVMALQRLKNDEGTVPSFIQRPAHFLDLPPTSLPVVESNMDGLTEHIFEIHVENVKGLTPLQSTVWGEADCYVQYCFPFQQTNSGVLKETDLLECGIILKPVRSSTTLLCTPDPVFNDKRTHSLVVPTNVPVQRLLLSAFSTQGLTSGGGIHFEVWCRYYYPNVRDQMVAKGILPLSRLCAMVTMQHHEEVGIQIFNLPLIPRAESTEECHLPSSGLLNVSVKYRYKLKKVEGVLAARTVPISVQLHRASGLQAAARVVAEHDPSFQYIADVGVNAFVSVQLSFLPNDQKRSTRAVARTFSPEFDHHTEFSCNLVIQRSSGEACSLAELLQFAEVIFFIHHQNIQKGSGVNGPPSSQDHLLGIVRIPTKHLLTKRSGITGWYPVTLPQELMLSQCESVIQNVVGGLELSIAFVHHMDRERVMEAARTLCWNLEEHHNDNVDEWQQKGDLVTCTVSIPRVRLPMHCLLFAGQECIHKSTYCYLRYKLYSNEAVWSGLKRPKLTEDEKQATVKFDLINTVELSRHPQLLWYLCEERLEIQVWRAYGKDTKEERPLNTDRLIGCAYVDLVALAEKSSRTLTVSGVYPLFKRNALDLSGAAVRVHVSLAPAYPQAAFTQKLGYAEDGSYTDDEEKVNSLDLSDKEKPVSESQSTPNPIAHAPVQSPASQETPEVDLETTFAVSITVERAMHLSLKGIPLTERTIATPSCCVSFAVAGSETPITTSVIENTDSPVWNFQQQARLLKDLLLDSQQTLVFKVWHKTDIERVIGFASVDLSPLLSGFQSVCGWYNISDFSGHCQGQIKVCITPLEAILYLKEEKLARSQSREPFTSVFGKNPLVFPGGSVHACFPNYITPSSELLIKNNMSQDTDIRTVDSRSIHPGNWISRHEEHMQNVRRFHESLQQTERSTHSVREHDAQSQSSSPSVLTALRKNLSELDEIQRYFNQKLKRSFMDLDHDRPPKKNQEILSGQQESVTAVLDNNTQNLLEKSKQLVSQVGNFIDDLQVVSKDVKESFTMASSNMPLFAQYKRDIGPVIQEQQAAEAKSSHTNTSHFSSLGSPSFRRDPDDTFEEQAVSKDVKESFTMASSNIENKMHEKPPFAQYKRDIGPVIQEQQAAEAKSSHTNASHFSSLGSSSFRRDPDDTFEEQAVFRNETYLPKGQNQSKKSSNTSVQLCKSSGIPCQKDVDVWPMVSQNECTLKVACSHEDTSAFPSLEISSGRRGMLDEFLNQIVPGEETLTEEPENEIQSCSEEDYEENIIEPRTLNEVTAMTDKTSPWSSILSESGQEPRGSFEQQSASTKSLFREKQVVSLLRDDHENMISAAKASDFQSGEDSIASLEREDLRGSDGDIETDDSEPLQLPQSSRSHHFREKSLESINSNKFQSLKREKADNLGAECRSQTFSRRPSNLLGGGDCEVSQGITTLNKSGPSDSDFKQRDDTNEDLHFNRSVQSKSSRCDGNSDGEPVGYLSTTLDKTAKTGIVLSDPVLVPNFFLPPQHLEASMRMLRYSNFSTSKKGSDATSDDSTSRSISFRKHTRPKASLISAELPKKETDRIARIFATRFSSKE</sequence>
<dbReference type="PANTHER" id="PTHR21254:SF1">
    <property type="entry name" value="C2 DOMAIN-CONTAINING PROTEIN 3"/>
    <property type="match status" value="1"/>
</dbReference>
<feature type="compositionally biased region" description="Low complexity" evidence="1">
    <location>
        <begin position="2458"/>
        <end position="2476"/>
    </location>
</feature>
<feature type="domain" description="C2" evidence="2">
    <location>
        <begin position="777"/>
        <end position="911"/>
    </location>
</feature>
<dbReference type="OrthoDB" id="79771at2759"/>
<feature type="region of interest" description="Disordered" evidence="1">
    <location>
        <begin position="2287"/>
        <end position="2317"/>
    </location>
</feature>
<organism evidence="3 4">
    <name type="scientific">Geotrypetes seraphini</name>
    <name type="common">Gaboon caecilian</name>
    <name type="synonym">Caecilia seraphini</name>
    <dbReference type="NCBI Taxonomy" id="260995"/>
    <lineage>
        <taxon>Eukaryota</taxon>
        <taxon>Metazoa</taxon>
        <taxon>Chordata</taxon>
        <taxon>Craniata</taxon>
        <taxon>Vertebrata</taxon>
        <taxon>Euteleostomi</taxon>
        <taxon>Amphibia</taxon>
        <taxon>Gymnophiona</taxon>
        <taxon>Geotrypetes</taxon>
    </lineage>
</organism>